<dbReference type="GeneID" id="108668412"/>
<dbReference type="PANTHER" id="PTHR15004">
    <property type="entry name" value="GLUTAMYL-TRNA(GLN) AMIDOTRANSFERASE SUBUNIT C, MITOCHONDRIAL"/>
    <property type="match status" value="1"/>
</dbReference>
<organism evidence="3 4">
    <name type="scientific">Hyalella azteca</name>
    <name type="common">Amphipod</name>
    <dbReference type="NCBI Taxonomy" id="294128"/>
    <lineage>
        <taxon>Eukaryota</taxon>
        <taxon>Metazoa</taxon>
        <taxon>Ecdysozoa</taxon>
        <taxon>Arthropoda</taxon>
        <taxon>Crustacea</taxon>
        <taxon>Multicrustacea</taxon>
        <taxon>Malacostraca</taxon>
        <taxon>Eumalacostraca</taxon>
        <taxon>Peracarida</taxon>
        <taxon>Amphipoda</taxon>
        <taxon>Senticaudata</taxon>
        <taxon>Talitrida</taxon>
        <taxon>Talitroidea</taxon>
        <taxon>Hyalellidae</taxon>
        <taxon>Hyalella</taxon>
    </lineage>
</organism>
<evidence type="ECO:0000313" key="3">
    <source>
        <dbReference type="Proteomes" id="UP000694843"/>
    </source>
</evidence>
<dbReference type="CTD" id="283459"/>
<dbReference type="GO" id="GO:0032543">
    <property type="term" value="P:mitochondrial translation"/>
    <property type="evidence" value="ECO:0007669"/>
    <property type="project" value="TreeGrafter"/>
</dbReference>
<dbReference type="GO" id="GO:0006450">
    <property type="term" value="P:regulation of translational fidelity"/>
    <property type="evidence" value="ECO:0007669"/>
    <property type="project" value="InterPro"/>
</dbReference>
<keyword evidence="1" id="KW-0547">Nucleotide-binding</keyword>
<reference evidence="4" key="1">
    <citation type="submission" date="2025-08" db="UniProtKB">
        <authorList>
            <consortium name="RefSeq"/>
        </authorList>
    </citation>
    <scope>IDENTIFICATION</scope>
    <source>
        <tissue evidence="4">Whole organism</tissue>
    </source>
</reference>
<dbReference type="GO" id="GO:0070681">
    <property type="term" value="P:glutaminyl-tRNAGln biosynthesis via transamidation"/>
    <property type="evidence" value="ECO:0007669"/>
    <property type="project" value="TreeGrafter"/>
</dbReference>
<gene>
    <name evidence="4" type="primary">LOC108668412</name>
</gene>
<keyword evidence="3" id="KW-1185">Reference proteome</keyword>
<dbReference type="KEGG" id="hazt:108668412"/>
<dbReference type="InterPro" id="IPR003837">
    <property type="entry name" value="GatC"/>
</dbReference>
<dbReference type="OrthoDB" id="5394539at2759"/>
<proteinExistence type="predicted"/>
<protein>
    <submittedName>
        <fullName evidence="4">Glutamyl-tRNA(Gln) amidotransferase subunit C, mitochondrial-like isoform X1</fullName>
    </submittedName>
</protein>
<dbReference type="GO" id="GO:0000166">
    <property type="term" value="F:nucleotide binding"/>
    <property type="evidence" value="ECO:0007669"/>
    <property type="project" value="UniProtKB-KW"/>
</dbReference>
<dbReference type="GO" id="GO:0005739">
    <property type="term" value="C:mitochondrion"/>
    <property type="evidence" value="ECO:0007669"/>
    <property type="project" value="TreeGrafter"/>
</dbReference>
<dbReference type="AlphaFoldDB" id="A0A8B7NC59"/>
<dbReference type="GO" id="GO:0030956">
    <property type="term" value="C:glutamyl-tRNA(Gln) amidotransferase complex"/>
    <property type="evidence" value="ECO:0007669"/>
    <property type="project" value="TreeGrafter"/>
</dbReference>
<dbReference type="InterPro" id="IPR036113">
    <property type="entry name" value="Asp/Glu-ADT_sf_sub_c"/>
</dbReference>
<name>A0A8B7NC59_HYAAZ</name>
<sequence length="188" mass="20181">MALSRQILNKLHPISVIARLCSSDSGRGSAAIPQHPCKLSLPRLPSTEPVDLKLVQLLEKLSLVDAADAEGVRSLNYKISMADHLHAVDTSDVEPLITLLEDRSLRLSADEPEVDGGARKDAVLACALDTLEDFYVVPPGNIDYLPDERYYKNLVDGGATSLGSAAEPEESSRTCGTKHATSATTRTS</sequence>
<accession>A0A8B7NC59</accession>
<dbReference type="Proteomes" id="UP000694843">
    <property type="component" value="Unplaced"/>
</dbReference>
<evidence type="ECO:0000313" key="4">
    <source>
        <dbReference type="RefSeq" id="XP_018011126.1"/>
    </source>
</evidence>
<evidence type="ECO:0000256" key="2">
    <source>
        <dbReference type="SAM" id="MobiDB-lite"/>
    </source>
</evidence>
<dbReference type="SUPFAM" id="SSF141000">
    <property type="entry name" value="Glu-tRNAGln amidotransferase C subunit"/>
    <property type="match status" value="1"/>
</dbReference>
<dbReference type="Pfam" id="PF02686">
    <property type="entry name" value="GatC"/>
    <property type="match status" value="1"/>
</dbReference>
<feature type="compositionally biased region" description="Polar residues" evidence="2">
    <location>
        <begin position="173"/>
        <end position="188"/>
    </location>
</feature>
<dbReference type="PANTHER" id="PTHR15004:SF0">
    <property type="entry name" value="GLUTAMYL-TRNA(GLN) AMIDOTRANSFERASE SUBUNIT C, MITOCHONDRIAL"/>
    <property type="match status" value="1"/>
</dbReference>
<evidence type="ECO:0000256" key="1">
    <source>
        <dbReference type="ARBA" id="ARBA00022741"/>
    </source>
</evidence>
<feature type="region of interest" description="Disordered" evidence="2">
    <location>
        <begin position="162"/>
        <end position="188"/>
    </location>
</feature>
<dbReference type="RefSeq" id="XP_018011126.1">
    <property type="nucleotide sequence ID" value="XM_018155637.2"/>
</dbReference>